<evidence type="ECO:0000313" key="2">
    <source>
        <dbReference type="Proteomes" id="UP001163223"/>
    </source>
</evidence>
<sequence>MSAAAAVSAGAAPTSRQGAAAAAAPASASPSASAAGPGDAISPRRMIAFLAMVFGMFMAILDIQIVSASLAEIQAGLSASSDEIAWVQTAYLIAEVIMIPLSGFLGRMLSTRVLFTVSAAGFTAASALCATATNIDQMIVYRAIQGFIGGGMIPSVFAAAFTIFPPSKRAIVSPMIGLVATLAPTIGPTIGGYLSHAFSWHWLFLVNVPPGILVAIAVWNLVDFDKPNLKLFSKFDWWGLLGLTAFLGALEYVLEEGPLNDWFEDEAILVLAVVCAFGGILFFWRALRAAEPIVDLSAFRNRNFAFGSLFSFVMGIGLYGLTYLYPVYLGRIRGYDSLMIGQTMFVSGLTMFVMAPVSGFLSARMDLRVMMAIGFLAFGSGTWLMSGITHDWDFWELFIPQILRGIGLMMAMIPINNVALGTLSPAQMKGASGLYNLTRNLGGAVGLAVINTLLNDRDALHYERLAESVRWGSAEAEERIASMAANFDAAGLDGQAVAISRMAGIVKREAMVMAFSDVFLALTALFAVLVLLSVFVAKPARAGGGGGGH</sequence>
<accession>A0ACD4NPW2</accession>
<dbReference type="EMBL" id="CP113520">
    <property type="protein sequence ID" value="WAJ28818.1"/>
    <property type="molecule type" value="Genomic_DNA"/>
</dbReference>
<evidence type="ECO:0000313" key="1">
    <source>
        <dbReference type="EMBL" id="WAJ28818.1"/>
    </source>
</evidence>
<proteinExistence type="predicted"/>
<reference evidence="1" key="1">
    <citation type="submission" date="2022-11" db="EMBL/GenBank/DDBJ databases">
        <title>beta-Carotene-producing bacterium, Jeongeuplla avenae sp. nov., alleviates the salt stress of Arabidopsis seedlings.</title>
        <authorList>
            <person name="Jiang L."/>
            <person name="Lee J."/>
        </authorList>
    </citation>
    <scope>NUCLEOTIDE SEQUENCE</scope>
    <source>
        <strain evidence="1">DY_R2A_6</strain>
    </source>
</reference>
<organism evidence="1 2">
    <name type="scientific">Antarcticirhabdus aurantiaca</name>
    <dbReference type="NCBI Taxonomy" id="2606717"/>
    <lineage>
        <taxon>Bacteria</taxon>
        <taxon>Pseudomonadati</taxon>
        <taxon>Pseudomonadota</taxon>
        <taxon>Alphaproteobacteria</taxon>
        <taxon>Hyphomicrobiales</taxon>
        <taxon>Aurantimonadaceae</taxon>
        <taxon>Antarcticirhabdus</taxon>
    </lineage>
</organism>
<gene>
    <name evidence="1" type="ORF">OXU80_00760</name>
</gene>
<protein>
    <submittedName>
        <fullName evidence="1">DHA2 family efflux MFS transporter permease subunit</fullName>
    </submittedName>
</protein>
<dbReference type="Proteomes" id="UP001163223">
    <property type="component" value="Chromosome"/>
</dbReference>
<name>A0ACD4NPW2_9HYPH</name>
<keyword evidence="2" id="KW-1185">Reference proteome</keyword>